<evidence type="ECO:0000256" key="6">
    <source>
        <dbReference type="ARBA" id="ARBA00023136"/>
    </source>
</evidence>
<feature type="transmembrane region" description="Helical" evidence="7">
    <location>
        <begin position="16"/>
        <end position="42"/>
    </location>
</feature>
<keyword evidence="2" id="KW-0813">Transport</keyword>
<feature type="transmembrane region" description="Helical" evidence="7">
    <location>
        <begin position="154"/>
        <end position="176"/>
    </location>
</feature>
<evidence type="ECO:0000256" key="5">
    <source>
        <dbReference type="ARBA" id="ARBA00022989"/>
    </source>
</evidence>
<feature type="transmembrane region" description="Helical" evidence="7">
    <location>
        <begin position="243"/>
        <end position="261"/>
    </location>
</feature>
<dbReference type="InterPro" id="IPR005829">
    <property type="entry name" value="Sugar_transporter_CS"/>
</dbReference>
<reference evidence="9 10" key="1">
    <citation type="submission" date="2023-08" db="EMBL/GenBank/DDBJ databases">
        <title>Rhodoferax potami sp. nov. and Rhodoferax mekongensis sp. nov., isolated from the Mekong River in Thailand.</title>
        <authorList>
            <person name="Kitikhun S."/>
            <person name="Charoenyingcharoen P."/>
            <person name="Siriarchawattana P."/>
            <person name="Likhitrattanapisal S."/>
            <person name="Nilsakha T."/>
            <person name="Chanpet A."/>
            <person name="Rattanawaree P."/>
            <person name="Ingsriswang S."/>
        </authorList>
    </citation>
    <scope>NUCLEOTIDE SEQUENCE [LARGE SCALE GENOMIC DNA]</scope>
    <source>
        <strain evidence="9 10">TBRC 17660</strain>
    </source>
</reference>
<keyword evidence="4 7" id="KW-0812">Transmembrane</keyword>
<name>A0ABU3KKM7_9BURK</name>
<dbReference type="PANTHER" id="PTHR43045:SF7">
    <property type="entry name" value="MAJOR FACILITATOR SUPERFAMILY TRANSPORTER"/>
    <property type="match status" value="1"/>
</dbReference>
<keyword evidence="3" id="KW-1003">Cell membrane</keyword>
<feature type="transmembrane region" description="Helical" evidence="7">
    <location>
        <begin position="188"/>
        <end position="209"/>
    </location>
</feature>
<protein>
    <submittedName>
        <fullName evidence="9">MFS transporter</fullName>
    </submittedName>
</protein>
<feature type="transmembrane region" description="Helical" evidence="7">
    <location>
        <begin position="556"/>
        <end position="574"/>
    </location>
</feature>
<feature type="transmembrane region" description="Helical" evidence="7">
    <location>
        <begin position="532"/>
        <end position="550"/>
    </location>
</feature>
<dbReference type="PROSITE" id="PS50850">
    <property type="entry name" value="MFS"/>
    <property type="match status" value="1"/>
</dbReference>
<evidence type="ECO:0000256" key="4">
    <source>
        <dbReference type="ARBA" id="ARBA00022692"/>
    </source>
</evidence>
<dbReference type="InterPro" id="IPR020846">
    <property type="entry name" value="MFS_dom"/>
</dbReference>
<feature type="transmembrane region" description="Helical" evidence="7">
    <location>
        <begin position="54"/>
        <end position="75"/>
    </location>
</feature>
<dbReference type="InterPro" id="IPR036259">
    <property type="entry name" value="MFS_trans_sf"/>
</dbReference>
<dbReference type="Gene3D" id="1.20.1250.20">
    <property type="entry name" value="MFS general substrate transporter like domains"/>
    <property type="match status" value="2"/>
</dbReference>
<dbReference type="InterPro" id="IPR005828">
    <property type="entry name" value="MFS_sugar_transport-like"/>
</dbReference>
<feature type="transmembrane region" description="Helical" evidence="7">
    <location>
        <begin position="281"/>
        <end position="299"/>
    </location>
</feature>
<dbReference type="RefSeq" id="WP_313874101.1">
    <property type="nucleotide sequence ID" value="NZ_JAVBIK010000001.1"/>
</dbReference>
<dbReference type="SUPFAM" id="SSF103473">
    <property type="entry name" value="MFS general substrate transporter"/>
    <property type="match status" value="2"/>
</dbReference>
<feature type="domain" description="Major facilitator superfamily (MFS) profile" evidence="8">
    <location>
        <begin position="16"/>
        <end position="578"/>
    </location>
</feature>
<proteinExistence type="predicted"/>
<evidence type="ECO:0000256" key="3">
    <source>
        <dbReference type="ARBA" id="ARBA00022475"/>
    </source>
</evidence>
<organism evidence="9 10">
    <name type="scientific">Rhodoferax potami</name>
    <dbReference type="NCBI Taxonomy" id="3068338"/>
    <lineage>
        <taxon>Bacteria</taxon>
        <taxon>Pseudomonadati</taxon>
        <taxon>Pseudomonadota</taxon>
        <taxon>Betaproteobacteria</taxon>
        <taxon>Burkholderiales</taxon>
        <taxon>Comamonadaceae</taxon>
        <taxon>Rhodoferax</taxon>
    </lineage>
</organism>
<keyword evidence="5 7" id="KW-1133">Transmembrane helix</keyword>
<dbReference type="Pfam" id="PF00083">
    <property type="entry name" value="Sugar_tr"/>
    <property type="match status" value="2"/>
</dbReference>
<feature type="transmembrane region" description="Helical" evidence="7">
    <location>
        <begin position="488"/>
        <end position="511"/>
    </location>
</feature>
<dbReference type="PANTHER" id="PTHR43045">
    <property type="entry name" value="SHIKIMATE TRANSPORTER"/>
    <property type="match status" value="1"/>
</dbReference>
<keyword evidence="6 7" id="KW-0472">Membrane</keyword>
<gene>
    <name evidence="9" type="ORF">RAE19_06230</name>
</gene>
<evidence type="ECO:0000256" key="1">
    <source>
        <dbReference type="ARBA" id="ARBA00004651"/>
    </source>
</evidence>
<evidence type="ECO:0000256" key="2">
    <source>
        <dbReference type="ARBA" id="ARBA00022448"/>
    </source>
</evidence>
<dbReference type="CDD" id="cd17369">
    <property type="entry name" value="MFS_ShiA_like"/>
    <property type="match status" value="1"/>
</dbReference>
<dbReference type="PROSITE" id="PS00217">
    <property type="entry name" value="SUGAR_TRANSPORT_2"/>
    <property type="match status" value="1"/>
</dbReference>
<comment type="caution">
    <text evidence="9">The sequence shown here is derived from an EMBL/GenBank/DDBJ whole genome shotgun (WGS) entry which is preliminary data.</text>
</comment>
<keyword evidence="10" id="KW-1185">Reference proteome</keyword>
<dbReference type="Proteomes" id="UP001321700">
    <property type="component" value="Unassembled WGS sequence"/>
</dbReference>
<evidence type="ECO:0000256" key="7">
    <source>
        <dbReference type="SAM" id="Phobius"/>
    </source>
</evidence>
<dbReference type="EMBL" id="JAVBIK010000001">
    <property type="protein sequence ID" value="MDT7518329.1"/>
    <property type="molecule type" value="Genomic_DNA"/>
</dbReference>
<evidence type="ECO:0000259" key="8">
    <source>
        <dbReference type="PROSITE" id="PS50850"/>
    </source>
</evidence>
<feature type="transmembrane region" description="Helical" evidence="7">
    <location>
        <begin position="112"/>
        <end position="133"/>
    </location>
</feature>
<sequence>MANAAARPMSAEEKKVIFASSLGTVFEWYDFYLYGSLAAIIAKQFFSGLDEGSAFIFALLAFAAGFIVRPFGALVFGRLGDMIGRKYTFLVTILIMGLSTFIVGLLPNYAAIGVAAPVILIILRLLQGLALGGEYGGAATYVAEHAPHGKRGEYTAWIQTTATLGLFLSLMVILGTRTAIGEEAFADWGWRVPFLVSVIMLGISVYIRLSMNESPAFQKMKSEGKTSKAPLSESFGQWKNLKIVILALIGLVMGQAVVWYTGQFYALFFLTQALKVDGPTANIMVAISLIIATPFFIVFGSLSDKIGRKKIILAGCLLGALSYFPVFKMLTEAANPDLAKAQANAQVTVTADPAECSFQFNPTGTKKFTTTCDIAKQRLASASVSYENVVAPAGTPAIIKVGETVVNVKYSAEDIAAAKAKAEAKLAELSAASPADEKAVAAAKKSVADLSNEKTAGATLLSTNLAAALKAAGYPAKADMAKFDKVKVVMILTYLVILVTMVYGPIAAMLVEMFPTRIRYTSMSLPYHIGNGWFGGLMPTTAFAIVAQTGNMYNGLWYPIIIASATFVIGLLFVKETKDVDIYADD</sequence>
<evidence type="ECO:0000313" key="9">
    <source>
        <dbReference type="EMBL" id="MDT7518329.1"/>
    </source>
</evidence>
<feature type="transmembrane region" description="Helical" evidence="7">
    <location>
        <begin position="87"/>
        <end position="106"/>
    </location>
</feature>
<evidence type="ECO:0000313" key="10">
    <source>
        <dbReference type="Proteomes" id="UP001321700"/>
    </source>
</evidence>
<comment type="subcellular location">
    <subcellularLocation>
        <location evidence="1">Cell membrane</location>
        <topology evidence="1">Multi-pass membrane protein</topology>
    </subcellularLocation>
</comment>
<accession>A0ABU3KKM7</accession>